<dbReference type="AlphaFoldDB" id="A0A1V9YFI8"/>
<dbReference type="PROSITE" id="PS00061">
    <property type="entry name" value="ADH_SHORT"/>
    <property type="match status" value="1"/>
</dbReference>
<keyword evidence="4" id="KW-1185">Reference proteome</keyword>
<evidence type="ECO:0000313" key="3">
    <source>
        <dbReference type="EMBL" id="OQR84407.1"/>
    </source>
</evidence>
<evidence type="ECO:0000256" key="1">
    <source>
        <dbReference type="ARBA" id="ARBA00006484"/>
    </source>
</evidence>
<proteinExistence type="inferred from homology"/>
<gene>
    <name evidence="3" type="ORF">ACHHYP_13413</name>
</gene>
<keyword evidence="2" id="KW-0560">Oxidoreductase</keyword>
<dbReference type="STRING" id="1202772.A0A1V9YFI8"/>
<dbReference type="InterPro" id="IPR020904">
    <property type="entry name" value="Sc_DH/Rdtase_CS"/>
</dbReference>
<protein>
    <submittedName>
        <fullName evidence="3">Short chain dehydrogenase/reductase family oxidoreductase</fullName>
    </submittedName>
</protein>
<dbReference type="GO" id="GO:0016614">
    <property type="term" value="F:oxidoreductase activity, acting on CH-OH group of donors"/>
    <property type="evidence" value="ECO:0007669"/>
    <property type="project" value="UniProtKB-ARBA"/>
</dbReference>
<comment type="caution">
    <text evidence="3">The sequence shown here is derived from an EMBL/GenBank/DDBJ whole genome shotgun (WGS) entry which is preliminary data.</text>
</comment>
<dbReference type="Pfam" id="PF13561">
    <property type="entry name" value="adh_short_C2"/>
    <property type="match status" value="1"/>
</dbReference>
<dbReference type="PANTHER" id="PTHR48107:SF7">
    <property type="entry name" value="RE15974P"/>
    <property type="match status" value="1"/>
</dbReference>
<dbReference type="InterPro" id="IPR036291">
    <property type="entry name" value="NAD(P)-bd_dom_sf"/>
</dbReference>
<dbReference type="PRINTS" id="PR00081">
    <property type="entry name" value="GDHRDH"/>
</dbReference>
<evidence type="ECO:0000256" key="2">
    <source>
        <dbReference type="ARBA" id="ARBA00023002"/>
    </source>
</evidence>
<dbReference type="Gene3D" id="3.40.50.720">
    <property type="entry name" value="NAD(P)-binding Rossmann-like Domain"/>
    <property type="match status" value="1"/>
</dbReference>
<organism evidence="3 4">
    <name type="scientific">Achlya hypogyna</name>
    <name type="common">Oomycete</name>
    <name type="synonym">Protoachlya hypogyna</name>
    <dbReference type="NCBI Taxonomy" id="1202772"/>
    <lineage>
        <taxon>Eukaryota</taxon>
        <taxon>Sar</taxon>
        <taxon>Stramenopiles</taxon>
        <taxon>Oomycota</taxon>
        <taxon>Saprolegniomycetes</taxon>
        <taxon>Saprolegniales</taxon>
        <taxon>Achlyaceae</taxon>
        <taxon>Achlya</taxon>
    </lineage>
</organism>
<dbReference type="Proteomes" id="UP000243579">
    <property type="component" value="Unassembled WGS sequence"/>
</dbReference>
<dbReference type="EMBL" id="JNBR01001866">
    <property type="protein sequence ID" value="OQR84407.1"/>
    <property type="molecule type" value="Genomic_DNA"/>
</dbReference>
<accession>A0A1V9YFI8</accession>
<dbReference type="PANTHER" id="PTHR48107">
    <property type="entry name" value="NADPH-DEPENDENT ALDEHYDE REDUCTASE-LIKE PROTEIN, CHLOROPLASTIC-RELATED"/>
    <property type="match status" value="1"/>
</dbReference>
<comment type="similarity">
    <text evidence="1">Belongs to the short-chain dehydrogenases/reductases (SDR) family.</text>
</comment>
<dbReference type="OrthoDB" id="1393670at2759"/>
<name>A0A1V9YFI8_ACHHY</name>
<dbReference type="FunFam" id="3.40.50.720:FF:000084">
    <property type="entry name" value="Short-chain dehydrogenase reductase"/>
    <property type="match status" value="1"/>
</dbReference>
<dbReference type="SUPFAM" id="SSF51735">
    <property type="entry name" value="NAD(P)-binding Rossmann-fold domains"/>
    <property type="match status" value="1"/>
</dbReference>
<dbReference type="PRINTS" id="PR00080">
    <property type="entry name" value="SDRFAMILY"/>
</dbReference>
<evidence type="ECO:0000313" key="4">
    <source>
        <dbReference type="Proteomes" id="UP000243579"/>
    </source>
</evidence>
<sequence length="254" mass="26771">MTLKLAGKVALVTGASRGIGRAIAARLAADGASVVINYASCEADAEAAVAATQQHFTIPSQRAIHVRADTAQLAECRRLVDETMAAFGRLDILVLNAGILTNQSLDQITEESFEHSIAVNVKGPLFLTQIAAPHLTEGGRVVFISSTLTAFSGIMPNYTLYATTKGAVEQLSRTLAKDLGRRGITVNTVSPGPTATELFFKDKSEATINMFKSLAPTGRLGEPQDIANVVAFIASPDAAWVNGQNIRANGGYVV</sequence>
<dbReference type="InterPro" id="IPR002347">
    <property type="entry name" value="SDR_fam"/>
</dbReference>
<reference evidence="3 4" key="1">
    <citation type="journal article" date="2014" name="Genome Biol. Evol.">
        <title>The secreted proteins of Achlya hypogyna and Thraustotheca clavata identify the ancestral oomycete secretome and reveal gene acquisitions by horizontal gene transfer.</title>
        <authorList>
            <person name="Misner I."/>
            <person name="Blouin N."/>
            <person name="Leonard G."/>
            <person name="Richards T.A."/>
            <person name="Lane C.E."/>
        </authorList>
    </citation>
    <scope>NUCLEOTIDE SEQUENCE [LARGE SCALE GENOMIC DNA]</scope>
    <source>
        <strain evidence="3 4">ATCC 48635</strain>
    </source>
</reference>